<dbReference type="Pfam" id="PF20275">
    <property type="entry name" value="CTD10"/>
    <property type="match status" value="1"/>
</dbReference>
<dbReference type="STRING" id="452637.Oter_4366"/>
<dbReference type="OrthoDB" id="397330at2"/>
<keyword evidence="4" id="KW-1185">Reference proteome</keyword>
<evidence type="ECO:0000313" key="3">
    <source>
        <dbReference type="EMBL" id="ACB77637.1"/>
    </source>
</evidence>
<reference evidence="3 4" key="1">
    <citation type="journal article" date="2011" name="J. Bacteriol.">
        <title>Genome sequence of the verrucomicrobium Opitutus terrae PB90-1, an abundant inhabitant of rice paddy soil ecosystems.</title>
        <authorList>
            <person name="van Passel M.W."/>
            <person name="Kant R."/>
            <person name="Palva A."/>
            <person name="Copeland A."/>
            <person name="Lucas S."/>
            <person name="Lapidus A."/>
            <person name="Glavina del Rio T."/>
            <person name="Pitluck S."/>
            <person name="Goltsman E."/>
            <person name="Clum A."/>
            <person name="Sun H."/>
            <person name="Schmutz J."/>
            <person name="Larimer F.W."/>
            <person name="Land M.L."/>
            <person name="Hauser L."/>
            <person name="Kyrpides N."/>
            <person name="Mikhailova N."/>
            <person name="Richardson P.P."/>
            <person name="Janssen P.H."/>
            <person name="de Vos W.M."/>
            <person name="Smidt H."/>
        </authorList>
    </citation>
    <scope>NUCLEOTIDE SEQUENCE [LARGE SCALE GENOMIC DNA]</scope>
    <source>
        <strain evidence="4">DSM 11246 / JCM 15787 / PB90-1</strain>
    </source>
</reference>
<name>B1ZRI7_OPITP</name>
<sequence length="321" mass="36297">MIRQECFNAIETRISFLATRIELRGGLNILDLNIHSENFYPRLLNLIFGWNLVNLNTEIQNATAIDLVDRNGRLVAQVSATGTKQKINSTLAKDLSAYTGHGFKFVCITRAASQLRTHTYENPHALVFAPQNDIHDCQSLLAAINGLPTEKMETIRDFLRKELKVEIDPAKVESNLATIVKSINEQEWTANAGNPETIPFDIEGKITFNQIDKARALIDDYKLHHHRLAKIYAEYDRQGRNKSLSILDSMRRAFLELDDTLSADDKFFRIIAVTKLRIAQSANAPAIPDEELELCVAILVVDAFIRCKIFKNPERPTYASS</sequence>
<dbReference type="InterPro" id="IPR046919">
    <property type="entry name" value="ABC-3C_CTD10"/>
</dbReference>
<feature type="domain" description="ABC-three component systems C-terminal" evidence="1">
    <location>
        <begin position="174"/>
        <end position="311"/>
    </location>
</feature>
<dbReference type="eggNOG" id="ENOG502Z8AU">
    <property type="taxonomic scope" value="Bacteria"/>
</dbReference>
<organism evidence="3 4">
    <name type="scientific">Opitutus terrae (strain DSM 11246 / JCM 15787 / PB90-1)</name>
    <dbReference type="NCBI Taxonomy" id="452637"/>
    <lineage>
        <taxon>Bacteria</taxon>
        <taxon>Pseudomonadati</taxon>
        <taxon>Verrucomicrobiota</taxon>
        <taxon>Opitutia</taxon>
        <taxon>Opitutales</taxon>
        <taxon>Opitutaceae</taxon>
        <taxon>Opitutus</taxon>
    </lineage>
</organism>
<dbReference type="EMBL" id="CP001032">
    <property type="protein sequence ID" value="ACB77637.1"/>
    <property type="molecule type" value="Genomic_DNA"/>
</dbReference>
<evidence type="ECO:0000259" key="1">
    <source>
        <dbReference type="Pfam" id="PF20275"/>
    </source>
</evidence>
<feature type="domain" description="SMEK" evidence="2">
    <location>
        <begin position="10"/>
        <end position="145"/>
    </location>
</feature>
<dbReference type="AlphaFoldDB" id="B1ZRI7"/>
<evidence type="ECO:0000313" key="4">
    <source>
        <dbReference type="Proteomes" id="UP000007013"/>
    </source>
</evidence>
<dbReference type="HOGENOM" id="CLU_865560_0_0_0"/>
<protein>
    <recommendedName>
        <fullName evidence="5">SMEK domain-containing protein</fullName>
    </recommendedName>
</protein>
<dbReference type="KEGG" id="ote:Oter_4366"/>
<evidence type="ECO:0008006" key="5">
    <source>
        <dbReference type="Google" id="ProtNLM"/>
    </source>
</evidence>
<proteinExistence type="predicted"/>
<dbReference type="RefSeq" id="WP_012377157.1">
    <property type="nucleotide sequence ID" value="NC_010571.1"/>
</dbReference>
<dbReference type="InterPro" id="IPR047740">
    <property type="entry name" value="SMEK_dom"/>
</dbReference>
<accession>B1ZRI7</accession>
<evidence type="ECO:0000259" key="2">
    <source>
        <dbReference type="Pfam" id="PF21941"/>
    </source>
</evidence>
<dbReference type="Pfam" id="PF21941">
    <property type="entry name" value="SMEK_N"/>
    <property type="match status" value="1"/>
</dbReference>
<dbReference type="Proteomes" id="UP000007013">
    <property type="component" value="Chromosome"/>
</dbReference>
<gene>
    <name evidence="3" type="ordered locus">Oter_4366</name>
</gene>
<dbReference type="NCBIfam" id="NF033859">
    <property type="entry name" value="SMEK_N"/>
    <property type="match status" value="1"/>
</dbReference>